<keyword evidence="5 8" id="KW-0472">Membrane</keyword>
<evidence type="ECO:0000256" key="2">
    <source>
        <dbReference type="ARBA" id="ARBA00022448"/>
    </source>
</evidence>
<dbReference type="InterPro" id="IPR020846">
    <property type="entry name" value="MFS_dom"/>
</dbReference>
<feature type="transmembrane region" description="Helical" evidence="8">
    <location>
        <begin position="175"/>
        <end position="201"/>
    </location>
</feature>
<feature type="transmembrane region" description="Helical" evidence="8">
    <location>
        <begin position="466"/>
        <end position="487"/>
    </location>
</feature>
<dbReference type="SUPFAM" id="SSF103473">
    <property type="entry name" value="MFS general substrate transporter"/>
    <property type="match status" value="1"/>
</dbReference>
<name>A0AAW1RWU1_9CHLO</name>
<keyword evidence="3 8" id="KW-0812">Transmembrane</keyword>
<feature type="region of interest" description="Disordered" evidence="7">
    <location>
        <begin position="1"/>
        <end position="21"/>
    </location>
</feature>
<evidence type="ECO:0000313" key="11">
    <source>
        <dbReference type="Proteomes" id="UP001445335"/>
    </source>
</evidence>
<gene>
    <name evidence="10" type="ORF">WJX81_002411</name>
</gene>
<comment type="similarity">
    <text evidence="6">Belongs to the major facilitator superfamily. Spinster (TC 2.A.1.49) family.</text>
</comment>
<feature type="transmembrane region" description="Helical" evidence="8">
    <location>
        <begin position="119"/>
        <end position="138"/>
    </location>
</feature>
<keyword evidence="11" id="KW-1185">Reference proteome</keyword>
<sequence>MKSELREGQEAGSRSNVDACEGDYDGFEQILLDGRDDPELPLLGAGAVSSPGSHGSAHLEVEGQPLEVHAMSLAERVYTVVIFTLTACMLYADQNLMAPNLTAIARDFGFNDQQRDTYLGGYIAAAFFAMGAPSALVIGYLSDRVNRRHLLFSIVLLGEGPCLATFFVTRYWQLLLLRMLTSISIGGALPLVCSLAGDLFFVRQRPGVLACVQVATACGLVLGQAVAGFVGSAWGWRWPFVLVALPALGVAAIMLVTTREPPRGGTEAALSKAYASGEFQYAERISLRKAAALGRTRSNLAVVLQGLPGSLPWGVLITFLNDFLSQQKGLTVPQATVVVIVAGSGGAVGVLGGGFLGQQLHAVWRPAMPLFTGACVMAASFPVWAIINSRLYGAGAMPAFMALGFAGAMLASPPGPNARGIILNVNEPEVRGVAMAMQTVLDDLGKGLGLYVLALMISAWGRETAFNVAIAGWLPCGLIFACAALTLGRDEDAMQERLRRRVAGTPGVAPLADAPGGWSLVTV</sequence>
<evidence type="ECO:0000259" key="9">
    <source>
        <dbReference type="PROSITE" id="PS50850"/>
    </source>
</evidence>
<protein>
    <recommendedName>
        <fullName evidence="9">Major facilitator superfamily (MFS) profile domain-containing protein</fullName>
    </recommendedName>
</protein>
<feature type="transmembrane region" description="Helical" evidence="8">
    <location>
        <begin position="73"/>
        <end position="92"/>
    </location>
</feature>
<feature type="transmembrane region" description="Helical" evidence="8">
    <location>
        <begin position="368"/>
        <end position="387"/>
    </location>
</feature>
<dbReference type="PANTHER" id="PTHR23505">
    <property type="entry name" value="SPINSTER"/>
    <property type="match status" value="1"/>
</dbReference>
<keyword evidence="2" id="KW-0813">Transport</keyword>
<feature type="transmembrane region" description="Helical" evidence="8">
    <location>
        <begin position="332"/>
        <end position="356"/>
    </location>
</feature>
<organism evidence="10 11">
    <name type="scientific">Elliptochloris bilobata</name>
    <dbReference type="NCBI Taxonomy" id="381761"/>
    <lineage>
        <taxon>Eukaryota</taxon>
        <taxon>Viridiplantae</taxon>
        <taxon>Chlorophyta</taxon>
        <taxon>core chlorophytes</taxon>
        <taxon>Trebouxiophyceae</taxon>
        <taxon>Trebouxiophyceae incertae sedis</taxon>
        <taxon>Elliptochloris clade</taxon>
        <taxon>Elliptochloris</taxon>
    </lineage>
</organism>
<dbReference type="GO" id="GO:0022857">
    <property type="term" value="F:transmembrane transporter activity"/>
    <property type="evidence" value="ECO:0007669"/>
    <property type="project" value="InterPro"/>
</dbReference>
<accession>A0AAW1RWU1</accession>
<feature type="transmembrane region" description="Helical" evidence="8">
    <location>
        <begin position="444"/>
        <end position="460"/>
    </location>
</feature>
<evidence type="ECO:0000256" key="6">
    <source>
        <dbReference type="ARBA" id="ARBA00024338"/>
    </source>
</evidence>
<evidence type="ECO:0000256" key="7">
    <source>
        <dbReference type="SAM" id="MobiDB-lite"/>
    </source>
</evidence>
<dbReference type="InterPro" id="IPR036259">
    <property type="entry name" value="MFS_trans_sf"/>
</dbReference>
<feature type="transmembrane region" description="Helical" evidence="8">
    <location>
        <begin position="150"/>
        <end position="169"/>
    </location>
</feature>
<dbReference type="EMBL" id="JALJOU010000019">
    <property type="protein sequence ID" value="KAK9838287.1"/>
    <property type="molecule type" value="Genomic_DNA"/>
</dbReference>
<evidence type="ECO:0000256" key="4">
    <source>
        <dbReference type="ARBA" id="ARBA00022989"/>
    </source>
</evidence>
<feature type="transmembrane region" description="Helical" evidence="8">
    <location>
        <begin position="208"/>
        <end position="230"/>
    </location>
</feature>
<dbReference type="Proteomes" id="UP001445335">
    <property type="component" value="Unassembled WGS sequence"/>
</dbReference>
<evidence type="ECO:0000256" key="8">
    <source>
        <dbReference type="SAM" id="Phobius"/>
    </source>
</evidence>
<dbReference type="PROSITE" id="PS50850">
    <property type="entry name" value="MFS"/>
    <property type="match status" value="1"/>
</dbReference>
<dbReference type="AlphaFoldDB" id="A0AAW1RWU1"/>
<comment type="caution">
    <text evidence="10">The sequence shown here is derived from an EMBL/GenBank/DDBJ whole genome shotgun (WGS) entry which is preliminary data.</text>
</comment>
<evidence type="ECO:0000256" key="1">
    <source>
        <dbReference type="ARBA" id="ARBA00004141"/>
    </source>
</evidence>
<keyword evidence="4 8" id="KW-1133">Transmembrane helix</keyword>
<dbReference type="Pfam" id="PF07690">
    <property type="entry name" value="MFS_1"/>
    <property type="match status" value="1"/>
</dbReference>
<evidence type="ECO:0000313" key="10">
    <source>
        <dbReference type="EMBL" id="KAK9838287.1"/>
    </source>
</evidence>
<dbReference type="InterPro" id="IPR044770">
    <property type="entry name" value="MFS_spinster-like"/>
</dbReference>
<evidence type="ECO:0000256" key="5">
    <source>
        <dbReference type="ARBA" id="ARBA00023136"/>
    </source>
</evidence>
<dbReference type="InterPro" id="IPR011701">
    <property type="entry name" value="MFS"/>
</dbReference>
<feature type="transmembrane region" description="Helical" evidence="8">
    <location>
        <begin position="236"/>
        <end position="256"/>
    </location>
</feature>
<feature type="transmembrane region" description="Helical" evidence="8">
    <location>
        <begin position="298"/>
        <end position="320"/>
    </location>
</feature>
<dbReference type="Gene3D" id="1.20.1250.20">
    <property type="entry name" value="MFS general substrate transporter like domains"/>
    <property type="match status" value="1"/>
</dbReference>
<feature type="domain" description="Major facilitator superfamily (MFS) profile" evidence="9">
    <location>
        <begin position="79"/>
        <end position="489"/>
    </location>
</feature>
<dbReference type="PANTHER" id="PTHR23505:SF79">
    <property type="entry name" value="PROTEIN SPINSTER"/>
    <property type="match status" value="1"/>
</dbReference>
<dbReference type="GO" id="GO:0016020">
    <property type="term" value="C:membrane"/>
    <property type="evidence" value="ECO:0007669"/>
    <property type="project" value="UniProtKB-SubCell"/>
</dbReference>
<proteinExistence type="inferred from homology"/>
<reference evidence="10 11" key="1">
    <citation type="journal article" date="2024" name="Nat. Commun.">
        <title>Phylogenomics reveals the evolutionary origins of lichenization in chlorophyte algae.</title>
        <authorList>
            <person name="Puginier C."/>
            <person name="Libourel C."/>
            <person name="Otte J."/>
            <person name="Skaloud P."/>
            <person name="Haon M."/>
            <person name="Grisel S."/>
            <person name="Petersen M."/>
            <person name="Berrin J.G."/>
            <person name="Delaux P.M."/>
            <person name="Dal Grande F."/>
            <person name="Keller J."/>
        </authorList>
    </citation>
    <scope>NUCLEOTIDE SEQUENCE [LARGE SCALE GENOMIC DNA]</scope>
    <source>
        <strain evidence="10 11">SAG 245.80</strain>
    </source>
</reference>
<comment type="subcellular location">
    <subcellularLocation>
        <location evidence="1">Membrane</location>
        <topology evidence="1">Multi-pass membrane protein</topology>
    </subcellularLocation>
</comment>
<evidence type="ECO:0000256" key="3">
    <source>
        <dbReference type="ARBA" id="ARBA00022692"/>
    </source>
</evidence>